<accession>A0A066UU22</accession>
<sequence length="313" mass="33911">MLKTHRYSCYGVMAILLWSCLIALSRSVSEQLGPIGGAASLYTVSSILLVFTMGLPKVSRFSKSYLLIGGSLFVCYEIFLALALGMANSRHQAIEMAVINYLWPALTVLFAVLLSKKKTNLLVYPSIVLAFFGVAWSISGDQGLSVQQIAANVATNPLTYSMAFFGAIIWAVYCNYTQRVAKGQNAIVLFFIATAVTLWIKYALSDEPAMVMTTSAAIDLVLAGAAMGAGYALWNTAILGGNMVFLATMSYFTPIFATLFSSMLLGLSLTFTFLQGVCMVTIGSLACWWVTREKPTRKASAKSENSDIEQAKT</sequence>
<dbReference type="PANTHER" id="PTHR32322:SF2">
    <property type="entry name" value="EAMA DOMAIN-CONTAINING PROTEIN"/>
    <property type="match status" value="1"/>
</dbReference>
<protein>
    <submittedName>
        <fullName evidence="8">Aromatic amino acid exporter</fullName>
    </submittedName>
</protein>
<proteinExistence type="inferred from homology"/>
<feature type="transmembrane region" description="Helical" evidence="6">
    <location>
        <begin position="65"/>
        <end position="87"/>
    </location>
</feature>
<evidence type="ECO:0000256" key="6">
    <source>
        <dbReference type="SAM" id="Phobius"/>
    </source>
</evidence>
<comment type="subcellular location">
    <subcellularLocation>
        <location evidence="1">Membrane</location>
        <topology evidence="1">Multi-pass membrane protein</topology>
    </subcellularLocation>
</comment>
<dbReference type="STRING" id="212667.VFDL14_14645"/>
<feature type="transmembrane region" description="Helical" evidence="6">
    <location>
        <begin position="7"/>
        <end position="26"/>
    </location>
</feature>
<dbReference type="EMBL" id="JFFR01000009">
    <property type="protein sequence ID" value="KDN29412.1"/>
    <property type="molecule type" value="Genomic_DNA"/>
</dbReference>
<keyword evidence="3 6" id="KW-0812">Transmembrane</keyword>
<evidence type="ECO:0000256" key="1">
    <source>
        <dbReference type="ARBA" id="ARBA00004141"/>
    </source>
</evidence>
<dbReference type="OrthoDB" id="7065924at2"/>
<gene>
    <name evidence="8" type="ORF">VFDL14_14645</name>
</gene>
<evidence type="ECO:0000256" key="4">
    <source>
        <dbReference type="ARBA" id="ARBA00022989"/>
    </source>
</evidence>
<dbReference type="InterPro" id="IPR037185">
    <property type="entry name" value="EmrE-like"/>
</dbReference>
<dbReference type="PANTHER" id="PTHR32322">
    <property type="entry name" value="INNER MEMBRANE TRANSPORTER"/>
    <property type="match status" value="1"/>
</dbReference>
<evidence type="ECO:0000256" key="3">
    <source>
        <dbReference type="ARBA" id="ARBA00022692"/>
    </source>
</evidence>
<feature type="transmembrane region" description="Helical" evidence="6">
    <location>
        <begin position="271"/>
        <end position="290"/>
    </location>
</feature>
<evidence type="ECO:0000256" key="5">
    <source>
        <dbReference type="ARBA" id="ARBA00023136"/>
    </source>
</evidence>
<dbReference type="InterPro" id="IPR050638">
    <property type="entry name" value="AA-Vitamin_Transporters"/>
</dbReference>
<feature type="transmembrane region" description="Helical" evidence="6">
    <location>
        <begin position="121"/>
        <end position="138"/>
    </location>
</feature>
<organism evidence="8 9">
    <name type="scientific">Vibrio fortis</name>
    <dbReference type="NCBI Taxonomy" id="212667"/>
    <lineage>
        <taxon>Bacteria</taxon>
        <taxon>Pseudomonadati</taxon>
        <taxon>Pseudomonadota</taxon>
        <taxon>Gammaproteobacteria</taxon>
        <taxon>Vibrionales</taxon>
        <taxon>Vibrionaceae</taxon>
        <taxon>Vibrio</taxon>
    </lineage>
</organism>
<dbReference type="GO" id="GO:0016020">
    <property type="term" value="C:membrane"/>
    <property type="evidence" value="ECO:0007669"/>
    <property type="project" value="UniProtKB-SubCell"/>
</dbReference>
<keyword evidence="5 6" id="KW-0472">Membrane</keyword>
<comment type="similarity">
    <text evidence="2">Belongs to the EamA transporter family.</text>
</comment>
<dbReference type="SUPFAM" id="SSF103481">
    <property type="entry name" value="Multidrug resistance efflux transporter EmrE"/>
    <property type="match status" value="2"/>
</dbReference>
<feature type="transmembrane region" description="Helical" evidence="6">
    <location>
        <begin position="244"/>
        <end position="265"/>
    </location>
</feature>
<evidence type="ECO:0000256" key="2">
    <source>
        <dbReference type="ARBA" id="ARBA00007362"/>
    </source>
</evidence>
<evidence type="ECO:0000313" key="8">
    <source>
        <dbReference type="EMBL" id="KDN29412.1"/>
    </source>
</evidence>
<name>A0A066UU22_9VIBR</name>
<dbReference type="AlphaFoldDB" id="A0A066UU22"/>
<feature type="transmembrane region" description="Helical" evidence="6">
    <location>
        <begin position="210"/>
        <end position="232"/>
    </location>
</feature>
<feature type="domain" description="EamA" evidence="7">
    <location>
        <begin position="160"/>
        <end position="285"/>
    </location>
</feature>
<reference evidence="8 9" key="1">
    <citation type="submission" date="2014-02" db="EMBL/GenBank/DDBJ databases">
        <title>Vibrio fortis Dalian14 Genome Sequencing.</title>
        <authorList>
            <person name="Wang Y."/>
            <person name="Song L."/>
            <person name="Liu G."/>
            <person name="Ding J."/>
        </authorList>
    </citation>
    <scope>NUCLEOTIDE SEQUENCE [LARGE SCALE GENOMIC DNA]</scope>
    <source>
        <strain evidence="8 9">Dalian14</strain>
    </source>
</reference>
<dbReference type="RefSeq" id="WP_032550360.1">
    <property type="nucleotide sequence ID" value="NZ_JFFR01000009.1"/>
</dbReference>
<evidence type="ECO:0000259" key="7">
    <source>
        <dbReference type="Pfam" id="PF00892"/>
    </source>
</evidence>
<keyword evidence="4 6" id="KW-1133">Transmembrane helix</keyword>
<feature type="transmembrane region" description="Helical" evidence="6">
    <location>
        <begin position="158"/>
        <end position="174"/>
    </location>
</feature>
<dbReference type="Pfam" id="PF00892">
    <property type="entry name" value="EamA"/>
    <property type="match status" value="1"/>
</dbReference>
<feature type="transmembrane region" description="Helical" evidence="6">
    <location>
        <begin position="32"/>
        <end position="53"/>
    </location>
</feature>
<keyword evidence="9" id="KW-1185">Reference proteome</keyword>
<feature type="transmembrane region" description="Helical" evidence="6">
    <location>
        <begin position="186"/>
        <end position="204"/>
    </location>
</feature>
<comment type="caution">
    <text evidence="8">The sequence shown here is derived from an EMBL/GenBank/DDBJ whole genome shotgun (WGS) entry which is preliminary data.</text>
</comment>
<feature type="transmembrane region" description="Helical" evidence="6">
    <location>
        <begin position="93"/>
        <end position="114"/>
    </location>
</feature>
<dbReference type="Proteomes" id="UP000027219">
    <property type="component" value="Unassembled WGS sequence"/>
</dbReference>
<dbReference type="NCBIfam" id="NF008676">
    <property type="entry name" value="PRK11689.1"/>
    <property type="match status" value="1"/>
</dbReference>
<evidence type="ECO:0000313" key="9">
    <source>
        <dbReference type="Proteomes" id="UP000027219"/>
    </source>
</evidence>
<dbReference type="InterPro" id="IPR000620">
    <property type="entry name" value="EamA_dom"/>
</dbReference>